<dbReference type="CDD" id="cd03442">
    <property type="entry name" value="BFIT_BACH"/>
    <property type="match status" value="1"/>
</dbReference>
<dbReference type="GO" id="GO:0005829">
    <property type="term" value="C:cytosol"/>
    <property type="evidence" value="ECO:0007669"/>
    <property type="project" value="TreeGrafter"/>
</dbReference>
<dbReference type="GO" id="GO:0009062">
    <property type="term" value="P:fatty acid catabolic process"/>
    <property type="evidence" value="ECO:0007669"/>
    <property type="project" value="TreeGrafter"/>
</dbReference>
<dbReference type="InterPro" id="IPR029069">
    <property type="entry name" value="HotDog_dom_sf"/>
</dbReference>
<dbReference type="Pfam" id="PF03061">
    <property type="entry name" value="4HBT"/>
    <property type="match status" value="1"/>
</dbReference>
<keyword evidence="6" id="KW-1185">Reference proteome</keyword>
<dbReference type="InterPro" id="IPR033120">
    <property type="entry name" value="HOTDOG_ACOT"/>
</dbReference>
<dbReference type="PROSITE" id="PS51770">
    <property type="entry name" value="HOTDOG_ACOT"/>
    <property type="match status" value="1"/>
</dbReference>
<dbReference type="InterPro" id="IPR040170">
    <property type="entry name" value="Cytosol_ACT"/>
</dbReference>
<evidence type="ECO:0000313" key="6">
    <source>
        <dbReference type="Proteomes" id="UP000501891"/>
    </source>
</evidence>
<dbReference type="GO" id="GO:0006637">
    <property type="term" value="P:acyl-CoA metabolic process"/>
    <property type="evidence" value="ECO:0007669"/>
    <property type="project" value="TreeGrafter"/>
</dbReference>
<dbReference type="InterPro" id="IPR006683">
    <property type="entry name" value="Thioestr_dom"/>
</dbReference>
<protein>
    <submittedName>
        <fullName evidence="5">Acyl-CoA thioesterase</fullName>
    </submittedName>
</protein>
<feature type="domain" description="HotDog ACOT-type" evidence="4">
    <location>
        <begin position="12"/>
        <end position="123"/>
    </location>
</feature>
<dbReference type="EMBL" id="CP051775">
    <property type="protein sequence ID" value="QJE72645.1"/>
    <property type="molecule type" value="Genomic_DNA"/>
</dbReference>
<dbReference type="AlphaFoldDB" id="A0A858R5I3"/>
<dbReference type="GO" id="GO:0052816">
    <property type="term" value="F:long-chain fatty acyl-CoA hydrolase activity"/>
    <property type="evidence" value="ECO:0007669"/>
    <property type="project" value="TreeGrafter"/>
</dbReference>
<evidence type="ECO:0000256" key="2">
    <source>
        <dbReference type="ARBA" id="ARBA00022801"/>
    </source>
</evidence>
<evidence type="ECO:0000259" key="4">
    <source>
        <dbReference type="PROSITE" id="PS51770"/>
    </source>
</evidence>
<accession>A0A858R5I3</accession>
<comment type="similarity">
    <text evidence="1">Belongs to the acyl coenzyme A hydrolase family.</text>
</comment>
<reference evidence="5" key="1">
    <citation type="submission" date="2020-04" db="EMBL/GenBank/DDBJ databases">
        <title>A desert anoxygenic phototrophic bacterium fixes CO2 using RubisCO under aerobic conditions.</title>
        <authorList>
            <person name="Tang K."/>
        </authorList>
    </citation>
    <scope>NUCLEOTIDE SEQUENCE [LARGE SCALE GENOMIC DNA]</scope>
    <source>
        <strain evidence="5">MIMtkB3</strain>
    </source>
</reference>
<organism evidence="5 6">
    <name type="scientific">Aerophototrophica crusticola</name>
    <dbReference type="NCBI Taxonomy" id="1709002"/>
    <lineage>
        <taxon>Bacteria</taxon>
        <taxon>Pseudomonadati</taxon>
        <taxon>Pseudomonadota</taxon>
        <taxon>Alphaproteobacteria</taxon>
        <taxon>Rhodospirillales</taxon>
        <taxon>Rhodospirillaceae</taxon>
        <taxon>Aerophototrophica</taxon>
    </lineage>
</organism>
<dbReference type="Gene3D" id="3.10.129.10">
    <property type="entry name" value="Hotdog Thioesterase"/>
    <property type="match status" value="1"/>
</dbReference>
<dbReference type="PANTHER" id="PTHR11049:SF5">
    <property type="entry name" value="ACYL-COA THIOESTER HYDROLASE YCIA"/>
    <property type="match status" value="1"/>
</dbReference>
<proteinExistence type="inferred from homology"/>
<evidence type="ECO:0000256" key="1">
    <source>
        <dbReference type="ARBA" id="ARBA00010458"/>
    </source>
</evidence>
<dbReference type="PANTHER" id="PTHR11049">
    <property type="entry name" value="ACYL COENZYME A THIOESTER HYDROLASE"/>
    <property type="match status" value="1"/>
</dbReference>
<name>A0A858R5I3_9PROT</name>
<gene>
    <name evidence="5" type="ORF">HHL28_05600</name>
</gene>
<dbReference type="KEGG" id="acru:HHL28_05600"/>
<dbReference type="SUPFAM" id="SSF54637">
    <property type="entry name" value="Thioesterase/thiol ester dehydrase-isomerase"/>
    <property type="match status" value="1"/>
</dbReference>
<dbReference type="Proteomes" id="UP000501891">
    <property type="component" value="Chromosome"/>
</dbReference>
<sequence length="132" mass="14459">MAPPDDGVPDFDRDAPALRTFAMPRDLNGNGDVFGGWVMSQMDLAGAAVAARRAKGRLATVGVEAMKFLRPVSLGDEVNFYGRIEKVGTTSIRVKIDVWSRRYSGEAFKVTEGVFTYVALGEDRRPRPVPPE</sequence>
<evidence type="ECO:0000313" key="5">
    <source>
        <dbReference type="EMBL" id="QJE72645.1"/>
    </source>
</evidence>
<evidence type="ECO:0000256" key="3">
    <source>
        <dbReference type="PROSITE-ProRule" id="PRU01106"/>
    </source>
</evidence>
<keyword evidence="2 3" id="KW-0378">Hydrolase</keyword>